<dbReference type="KEGG" id="aplt:ANPL_04185"/>
<keyword evidence="1" id="KW-0812">Transmembrane</keyword>
<dbReference type="EMBL" id="CP046391">
    <property type="protein sequence ID" value="QJC27883.1"/>
    <property type="molecule type" value="Genomic_DNA"/>
</dbReference>
<feature type="transmembrane region" description="Helical" evidence="1">
    <location>
        <begin position="182"/>
        <end position="206"/>
    </location>
</feature>
<protein>
    <submittedName>
        <fullName evidence="2">Uncharacterized protein</fullName>
    </submittedName>
</protein>
<name>A0A858PZ40_9RICK</name>
<keyword evidence="1" id="KW-1133">Transmembrane helix</keyword>
<reference evidence="2 3" key="1">
    <citation type="journal article" date="2020" name="Pathogens">
        <title>First Whole Genome Sequence of Anaplasma platys, an Obligate Intracellular Rickettsial Pathogen of Dogs.</title>
        <authorList>
            <person name="Llanes A."/>
            <person name="Rajeev S."/>
        </authorList>
    </citation>
    <scope>NUCLEOTIDE SEQUENCE [LARGE SCALE GENOMIC DNA]</scope>
    <source>
        <strain evidence="2 3">S3</strain>
    </source>
</reference>
<gene>
    <name evidence="2" type="ORF">ANPL_04185</name>
</gene>
<feature type="transmembrane region" description="Helical" evidence="1">
    <location>
        <begin position="139"/>
        <end position="162"/>
    </location>
</feature>
<feature type="transmembrane region" description="Helical" evidence="1">
    <location>
        <begin position="35"/>
        <end position="59"/>
    </location>
</feature>
<evidence type="ECO:0000313" key="3">
    <source>
        <dbReference type="Proteomes" id="UP000500930"/>
    </source>
</evidence>
<dbReference type="AlphaFoldDB" id="A0A858PZ40"/>
<keyword evidence="3" id="KW-1185">Reference proteome</keyword>
<evidence type="ECO:0000313" key="2">
    <source>
        <dbReference type="EMBL" id="QJC27883.1"/>
    </source>
</evidence>
<feature type="transmembrane region" description="Helical" evidence="1">
    <location>
        <begin position="71"/>
        <end position="95"/>
    </location>
</feature>
<keyword evidence="1" id="KW-0472">Membrane</keyword>
<evidence type="ECO:0000256" key="1">
    <source>
        <dbReference type="SAM" id="Phobius"/>
    </source>
</evidence>
<organism evidence="2 3">
    <name type="scientific">Anaplasma platys</name>
    <dbReference type="NCBI Taxonomy" id="949"/>
    <lineage>
        <taxon>Bacteria</taxon>
        <taxon>Pseudomonadati</taxon>
        <taxon>Pseudomonadota</taxon>
        <taxon>Alphaproteobacteria</taxon>
        <taxon>Rickettsiales</taxon>
        <taxon>Anaplasmataceae</taxon>
        <taxon>Anaplasma</taxon>
    </lineage>
</organism>
<proteinExistence type="predicted"/>
<dbReference type="Proteomes" id="UP000500930">
    <property type="component" value="Chromosome"/>
</dbReference>
<sequence length="318" mass="32988">MTFAGNAGCVYMINGSALVDKELASVLQRPAFKKVYFRAGVLCAVLFAGGIAFSISLAVSTGKLIRIDTPIFGVAVVFSVLFLLSLVYLVVVAALERRSCRLVSAEGRVASSTLVKEGHMHLRVTRQGNRGGYGPVQEALVYISVLSLLVALGALGTMVGQATSAADSSLALHSMIVGGSPVGIVFLVAVGVFLVGFLGLFIARVFEEEGVSNVRVFVFPECALRPKGVLDVFSDGAEGDVAAKSAVSKDAGTDSAAGGTEVKSCEVAAPSCVSDMLLSAAYINSMLKESKHSNRNTTIECIVSTESLGKCSSVLCSA</sequence>
<accession>A0A858PZ40</accession>